<reference evidence="2" key="1">
    <citation type="submission" date="2018-06" db="EMBL/GenBank/DDBJ databases">
        <authorList>
            <person name="Zhirakovskaya E."/>
        </authorList>
    </citation>
    <scope>NUCLEOTIDE SEQUENCE</scope>
</reference>
<dbReference type="AlphaFoldDB" id="A0A3B1DGF8"/>
<evidence type="ECO:0000259" key="1">
    <source>
        <dbReference type="Pfam" id="PF07090"/>
    </source>
</evidence>
<accession>A0A3B1DGF8</accession>
<dbReference type="PANTHER" id="PTHR37947:SF1">
    <property type="entry name" value="BLL2462 PROTEIN"/>
    <property type="match status" value="1"/>
</dbReference>
<dbReference type="InterPro" id="IPR010768">
    <property type="entry name" value="GATase1-like"/>
</dbReference>
<dbReference type="Gene3D" id="3.40.50.880">
    <property type="match status" value="1"/>
</dbReference>
<dbReference type="InterPro" id="IPR029062">
    <property type="entry name" value="Class_I_gatase-like"/>
</dbReference>
<sequence length="181" mass="19941">MTNDILYCGDTHLHSAAAYLAGLMTDFSLSFDYVASDQPVDANLLSMPRKLFILSDYPAEMFSVALQEELIKQVQAGAGLLMIGGWESFYGMGGNWHETPVSNVLPVVIGNSDDRQNCDQPVMLQPVQSHEITAGLPWETRPPLIGGYNRFTSKPDATVLLNACTHAATYQNNVFQFKLSH</sequence>
<gene>
    <name evidence="2" type="ORF">MNBD_PLANCTO02-2577</name>
</gene>
<dbReference type="SUPFAM" id="SSF52317">
    <property type="entry name" value="Class I glutamine amidotransferase-like"/>
    <property type="match status" value="1"/>
</dbReference>
<dbReference type="Pfam" id="PF07090">
    <property type="entry name" value="GATase1_like"/>
    <property type="match status" value="1"/>
</dbReference>
<organism evidence="2">
    <name type="scientific">hydrothermal vent metagenome</name>
    <dbReference type="NCBI Taxonomy" id="652676"/>
    <lineage>
        <taxon>unclassified sequences</taxon>
        <taxon>metagenomes</taxon>
        <taxon>ecological metagenomes</taxon>
    </lineage>
</organism>
<dbReference type="EMBL" id="UOGL01000156">
    <property type="protein sequence ID" value="VAX37971.1"/>
    <property type="molecule type" value="Genomic_DNA"/>
</dbReference>
<evidence type="ECO:0000313" key="2">
    <source>
        <dbReference type="EMBL" id="VAX37971.1"/>
    </source>
</evidence>
<protein>
    <recommendedName>
        <fullName evidence="1">Putative glutamine amidotransferase domain-containing protein</fullName>
    </recommendedName>
</protein>
<name>A0A3B1DGF8_9ZZZZ</name>
<feature type="domain" description="Putative glutamine amidotransferase" evidence="1">
    <location>
        <begin position="69"/>
        <end position="162"/>
    </location>
</feature>
<feature type="non-terminal residue" evidence="2">
    <location>
        <position position="181"/>
    </location>
</feature>
<dbReference type="PANTHER" id="PTHR37947">
    <property type="entry name" value="BLL2462 PROTEIN"/>
    <property type="match status" value="1"/>
</dbReference>
<proteinExistence type="predicted"/>